<accession>Q2SI84</accession>
<keyword evidence="1" id="KW-1133">Transmembrane helix</keyword>
<dbReference type="OrthoDB" id="9875708at2"/>
<dbReference type="Proteomes" id="UP000000238">
    <property type="component" value="Chromosome"/>
</dbReference>
<evidence type="ECO:0000256" key="1">
    <source>
        <dbReference type="SAM" id="Phobius"/>
    </source>
</evidence>
<gene>
    <name evidence="2" type="ordered locus">HCH_02863</name>
</gene>
<keyword evidence="1" id="KW-0472">Membrane</keyword>
<dbReference type="STRING" id="349521.HCH_02863"/>
<reference evidence="2 3" key="1">
    <citation type="journal article" date="2005" name="Nucleic Acids Res.">
        <title>Genomic blueprint of Hahella chejuensis, a marine microbe producing an algicidal agent.</title>
        <authorList>
            <person name="Jeong H."/>
            <person name="Yim J.H."/>
            <person name="Lee C."/>
            <person name="Choi S.-H."/>
            <person name="Park Y.K."/>
            <person name="Yoon S.H."/>
            <person name="Hur C.-G."/>
            <person name="Kang H.-Y."/>
            <person name="Kim D."/>
            <person name="Lee H.H."/>
            <person name="Park K.H."/>
            <person name="Park S.-H."/>
            <person name="Park H.-S."/>
            <person name="Lee H.K."/>
            <person name="Oh T.K."/>
            <person name="Kim J.F."/>
        </authorList>
    </citation>
    <scope>NUCLEOTIDE SEQUENCE [LARGE SCALE GENOMIC DNA]</scope>
    <source>
        <strain evidence="2 3">KCTC 2396</strain>
    </source>
</reference>
<dbReference type="KEGG" id="hch:HCH_02863"/>
<dbReference type="EMBL" id="CP000155">
    <property type="protein sequence ID" value="ABC29640.1"/>
    <property type="molecule type" value="Genomic_DNA"/>
</dbReference>
<evidence type="ECO:0000313" key="3">
    <source>
        <dbReference type="Proteomes" id="UP000000238"/>
    </source>
</evidence>
<dbReference type="AlphaFoldDB" id="Q2SI84"/>
<organism evidence="2 3">
    <name type="scientific">Hahella chejuensis (strain KCTC 2396)</name>
    <dbReference type="NCBI Taxonomy" id="349521"/>
    <lineage>
        <taxon>Bacteria</taxon>
        <taxon>Pseudomonadati</taxon>
        <taxon>Pseudomonadota</taxon>
        <taxon>Gammaproteobacteria</taxon>
        <taxon>Oceanospirillales</taxon>
        <taxon>Hahellaceae</taxon>
        <taxon>Hahella</taxon>
    </lineage>
</organism>
<evidence type="ECO:0000313" key="2">
    <source>
        <dbReference type="EMBL" id="ABC29640.1"/>
    </source>
</evidence>
<dbReference type="HOGENOM" id="CLU_2422844_0_0_6"/>
<dbReference type="RefSeq" id="WP_011396709.1">
    <property type="nucleotide sequence ID" value="NC_007645.1"/>
</dbReference>
<protein>
    <submittedName>
        <fullName evidence="2">Uncharacterized protein</fullName>
    </submittedName>
</protein>
<keyword evidence="3" id="KW-1185">Reference proteome</keyword>
<proteinExistence type="predicted"/>
<sequence length="91" mass="10485">MTAAAAVLSIGFFIVCALILAALVLHLYWQDTPCQRRVEHDIVDGIYYITDVYRIPMPGGLDITVRWIRHQIHLNRYSDHFRKLDAAETES</sequence>
<feature type="transmembrane region" description="Helical" evidence="1">
    <location>
        <begin position="6"/>
        <end position="29"/>
    </location>
</feature>
<keyword evidence="1" id="KW-0812">Transmembrane</keyword>
<name>Q2SI84_HAHCH</name>